<dbReference type="InterPro" id="IPR014795">
    <property type="entry name" value="TacA_1-like"/>
</dbReference>
<dbReference type="PANTHER" id="PTHR35401:SF1">
    <property type="entry name" value="CYTOPLASMIC PROTEIN"/>
    <property type="match status" value="1"/>
</dbReference>
<dbReference type="InterPro" id="IPR010985">
    <property type="entry name" value="Ribbon_hlx_hlx"/>
</dbReference>
<keyword evidence="4" id="KW-0238">DNA-binding</keyword>
<accession>A0A9X4BIH1</accession>
<keyword evidence="2" id="KW-1277">Toxin-antitoxin system</keyword>
<reference evidence="7" key="1">
    <citation type="submission" date="2023-02" db="EMBL/GenBank/DDBJ databases">
        <title>Tahibacter soli sp. nov. isolated from soil.</title>
        <authorList>
            <person name="Baek J.H."/>
            <person name="Lee J.K."/>
            <person name="Choi D.G."/>
            <person name="Jeon C.O."/>
        </authorList>
    </citation>
    <scope>NUCLEOTIDE SEQUENCE</scope>
    <source>
        <strain evidence="7">BL</strain>
    </source>
</reference>
<dbReference type="Pfam" id="PF08681">
    <property type="entry name" value="TacA1"/>
    <property type="match status" value="1"/>
</dbReference>
<evidence type="ECO:0000256" key="5">
    <source>
        <dbReference type="ARBA" id="ARBA00023163"/>
    </source>
</evidence>
<dbReference type="Proteomes" id="UP001139971">
    <property type="component" value="Unassembled WGS sequence"/>
</dbReference>
<keyword evidence="3" id="KW-0805">Transcription regulation</keyword>
<organism evidence="7 8">
    <name type="scientific">Tahibacter soli</name>
    <dbReference type="NCBI Taxonomy" id="2983605"/>
    <lineage>
        <taxon>Bacteria</taxon>
        <taxon>Pseudomonadati</taxon>
        <taxon>Pseudomonadota</taxon>
        <taxon>Gammaproteobacteria</taxon>
        <taxon>Lysobacterales</taxon>
        <taxon>Rhodanobacteraceae</taxon>
        <taxon>Tahibacter</taxon>
    </lineage>
</organism>
<keyword evidence="8" id="KW-1185">Reference proteome</keyword>
<evidence type="ECO:0000256" key="1">
    <source>
        <dbReference type="ARBA" id="ARBA00022491"/>
    </source>
</evidence>
<gene>
    <name evidence="7" type="ORF">OD750_015640</name>
</gene>
<evidence type="ECO:0000256" key="4">
    <source>
        <dbReference type="ARBA" id="ARBA00023125"/>
    </source>
</evidence>
<dbReference type="Gene3D" id="1.20.5.780">
    <property type="entry name" value="Single helix bin"/>
    <property type="match status" value="1"/>
</dbReference>
<evidence type="ECO:0000313" key="8">
    <source>
        <dbReference type="Proteomes" id="UP001139971"/>
    </source>
</evidence>
<dbReference type="SUPFAM" id="SSF47598">
    <property type="entry name" value="Ribbon-helix-helix"/>
    <property type="match status" value="1"/>
</dbReference>
<proteinExistence type="inferred from homology"/>
<evidence type="ECO:0000313" key="7">
    <source>
        <dbReference type="EMBL" id="MDC8013976.1"/>
    </source>
</evidence>
<dbReference type="EMBL" id="JAOVZO020000018">
    <property type="protein sequence ID" value="MDC8013976.1"/>
    <property type="molecule type" value="Genomic_DNA"/>
</dbReference>
<protein>
    <submittedName>
        <fullName evidence="7">DUF1778 domain-containing protein</fullName>
    </submittedName>
</protein>
<sequence length="92" mass="10031">MARTAANTAVINLRAPSAKRALIDQAAQASGKNRSEFILDASCEKAQEVLADRTQFALDPRAFRRFAELLDAPLPAPDALVGLLRKRAPWES</sequence>
<evidence type="ECO:0000256" key="6">
    <source>
        <dbReference type="ARBA" id="ARBA00049988"/>
    </source>
</evidence>
<dbReference type="RefSeq" id="WP_263541619.1">
    <property type="nucleotide sequence ID" value="NZ_JAOVZO020000018.1"/>
</dbReference>
<keyword evidence="1" id="KW-0678">Repressor</keyword>
<evidence type="ECO:0000256" key="3">
    <source>
        <dbReference type="ARBA" id="ARBA00023015"/>
    </source>
</evidence>
<dbReference type="PANTHER" id="PTHR35401">
    <property type="entry name" value="COPG FAMILY HELIX-TURN-HELIX PROTEIN-RELATED-RELATED"/>
    <property type="match status" value="1"/>
</dbReference>
<dbReference type="AlphaFoldDB" id="A0A9X4BIH1"/>
<dbReference type="GO" id="GO:0003677">
    <property type="term" value="F:DNA binding"/>
    <property type="evidence" value="ECO:0007669"/>
    <property type="project" value="UniProtKB-KW"/>
</dbReference>
<dbReference type="GO" id="GO:0006355">
    <property type="term" value="P:regulation of DNA-templated transcription"/>
    <property type="evidence" value="ECO:0007669"/>
    <property type="project" value="InterPro"/>
</dbReference>
<comment type="similarity">
    <text evidence="6">Belongs to the TacA antitoxin family.</text>
</comment>
<comment type="caution">
    <text evidence="7">The sequence shown here is derived from an EMBL/GenBank/DDBJ whole genome shotgun (WGS) entry which is preliminary data.</text>
</comment>
<evidence type="ECO:0000256" key="2">
    <source>
        <dbReference type="ARBA" id="ARBA00022649"/>
    </source>
</evidence>
<keyword evidence="5" id="KW-0804">Transcription</keyword>
<name>A0A9X4BIH1_9GAMM</name>